<name>A0ABT0XZC7_9ACTN</name>
<sequence>MTTLRSISTCGAYGLPDVTVRLASVSRSCSFAMGTPVLVSGASPPPGDTDQGRQQNHRHANGNIDF</sequence>
<evidence type="ECO:0000256" key="1">
    <source>
        <dbReference type="SAM" id="MobiDB-lite"/>
    </source>
</evidence>
<accession>A0ABT0XZC7</accession>
<feature type="region of interest" description="Disordered" evidence="1">
    <location>
        <begin position="39"/>
        <end position="66"/>
    </location>
</feature>
<comment type="caution">
    <text evidence="2">The sequence shown here is derived from an EMBL/GenBank/DDBJ whole genome shotgun (WGS) entry which is preliminary data.</text>
</comment>
<dbReference type="Proteomes" id="UP001523216">
    <property type="component" value="Unassembled WGS sequence"/>
</dbReference>
<dbReference type="EMBL" id="JAMQOL010000016">
    <property type="protein sequence ID" value="MCM4078573.1"/>
    <property type="molecule type" value="Genomic_DNA"/>
</dbReference>
<protein>
    <submittedName>
        <fullName evidence="2">Uncharacterized protein</fullName>
    </submittedName>
</protein>
<gene>
    <name evidence="2" type="ORF">LXN57_13440</name>
</gene>
<keyword evidence="3" id="KW-1185">Reference proteome</keyword>
<proteinExistence type="predicted"/>
<organism evidence="2 3">
    <name type="scientific">Paractinoplanes hotanensis</name>
    <dbReference type="NCBI Taxonomy" id="2906497"/>
    <lineage>
        <taxon>Bacteria</taxon>
        <taxon>Bacillati</taxon>
        <taxon>Actinomycetota</taxon>
        <taxon>Actinomycetes</taxon>
        <taxon>Micromonosporales</taxon>
        <taxon>Micromonosporaceae</taxon>
        <taxon>Paractinoplanes</taxon>
    </lineage>
</organism>
<dbReference type="RefSeq" id="WP_251798414.1">
    <property type="nucleotide sequence ID" value="NZ_JAMQOL010000016.1"/>
</dbReference>
<reference evidence="2 3" key="1">
    <citation type="submission" date="2022-06" db="EMBL/GenBank/DDBJ databases">
        <title>Actinoplanes abujensis sp. nov., isolated from Nigerian arid soil.</title>
        <authorList>
            <person name="Ding P."/>
        </authorList>
    </citation>
    <scope>NUCLEOTIDE SEQUENCE [LARGE SCALE GENOMIC DNA]</scope>
    <source>
        <strain evidence="3">TRM88002</strain>
    </source>
</reference>
<evidence type="ECO:0000313" key="3">
    <source>
        <dbReference type="Proteomes" id="UP001523216"/>
    </source>
</evidence>
<evidence type="ECO:0000313" key="2">
    <source>
        <dbReference type="EMBL" id="MCM4078573.1"/>
    </source>
</evidence>